<keyword evidence="4 15" id="KW-0963">Cytoplasm</keyword>
<dbReference type="AlphaFoldDB" id="A0A839HS94"/>
<evidence type="ECO:0000256" key="15">
    <source>
        <dbReference type="HAMAP-Rule" id="MF_01113"/>
    </source>
</evidence>
<keyword evidence="8 15" id="KW-0479">Metal-binding</keyword>
<evidence type="ECO:0000313" key="19">
    <source>
        <dbReference type="Proteomes" id="UP000586093"/>
    </source>
</evidence>
<keyword evidence="7 15" id="KW-0235">DNA replication</keyword>
<comment type="catalytic activity">
    <reaction evidence="14 15">
        <text>DNA(n) + a 2'-deoxyribonucleoside 5'-triphosphate = DNA(n+1) + diphosphate</text>
        <dbReference type="Rhea" id="RHEA:22508"/>
        <dbReference type="Rhea" id="RHEA-COMP:17339"/>
        <dbReference type="Rhea" id="RHEA-COMP:17340"/>
        <dbReference type="ChEBI" id="CHEBI:33019"/>
        <dbReference type="ChEBI" id="CHEBI:61560"/>
        <dbReference type="ChEBI" id="CHEBI:173112"/>
        <dbReference type="EC" id="2.7.7.7"/>
    </reaction>
</comment>
<comment type="function">
    <text evidence="15">Poorly processive, error-prone DNA polymerase involved in untargeted mutagenesis. Copies undamaged DNA at stalled replication forks, which arise in vivo from mismatched or misaligned primer ends. These misaligned primers can be extended by PolIV. Exhibits no 3'-5' exonuclease (proofreading) activity. May be involved in translesional synthesis, in conjunction with the beta clamp from PolIII.</text>
</comment>
<dbReference type="EMBL" id="JACIVI010000003">
    <property type="protein sequence ID" value="MBB1162350.1"/>
    <property type="molecule type" value="Genomic_DNA"/>
</dbReference>
<comment type="cofactor">
    <cofactor evidence="15">
        <name>Mg(2+)</name>
        <dbReference type="ChEBI" id="CHEBI:18420"/>
    </cofactor>
    <text evidence="15">Binds 2 magnesium ions per subunit.</text>
</comment>
<dbReference type="Pfam" id="PF00817">
    <property type="entry name" value="IMS"/>
    <property type="match status" value="1"/>
</dbReference>
<dbReference type="GO" id="GO:0003684">
    <property type="term" value="F:damaged DNA binding"/>
    <property type="evidence" value="ECO:0007669"/>
    <property type="project" value="InterPro"/>
</dbReference>
<evidence type="ECO:0000259" key="17">
    <source>
        <dbReference type="PROSITE" id="PS50173"/>
    </source>
</evidence>
<dbReference type="GO" id="GO:0006261">
    <property type="term" value="P:DNA-templated DNA replication"/>
    <property type="evidence" value="ECO:0007669"/>
    <property type="project" value="UniProtKB-UniRule"/>
</dbReference>
<evidence type="ECO:0000256" key="6">
    <source>
        <dbReference type="ARBA" id="ARBA00022695"/>
    </source>
</evidence>
<dbReference type="FunFam" id="3.30.1490.100:FF:000004">
    <property type="entry name" value="DNA polymerase IV"/>
    <property type="match status" value="1"/>
</dbReference>
<dbReference type="SUPFAM" id="SSF100879">
    <property type="entry name" value="Lesion bypass DNA polymerase (Y-family), little finger domain"/>
    <property type="match status" value="1"/>
</dbReference>
<keyword evidence="19" id="KW-1185">Reference proteome</keyword>
<dbReference type="InterPro" id="IPR043128">
    <property type="entry name" value="Rev_trsase/Diguanyl_cyclase"/>
</dbReference>
<dbReference type="NCBIfam" id="NF002677">
    <property type="entry name" value="PRK02406.1"/>
    <property type="match status" value="1"/>
</dbReference>
<keyword evidence="10 15" id="KW-0460">Magnesium</keyword>
<keyword evidence="11 15" id="KW-0239">DNA-directed DNA polymerase</keyword>
<dbReference type="Gene3D" id="3.40.1170.60">
    <property type="match status" value="1"/>
</dbReference>
<dbReference type="GO" id="GO:0042276">
    <property type="term" value="P:error-prone translesion synthesis"/>
    <property type="evidence" value="ECO:0007669"/>
    <property type="project" value="TreeGrafter"/>
</dbReference>
<dbReference type="InterPro" id="IPR043502">
    <property type="entry name" value="DNA/RNA_pol_sf"/>
</dbReference>
<dbReference type="CDD" id="cd03586">
    <property type="entry name" value="PolY_Pol_IV_kappa"/>
    <property type="match status" value="1"/>
</dbReference>
<evidence type="ECO:0000256" key="10">
    <source>
        <dbReference type="ARBA" id="ARBA00022842"/>
    </source>
</evidence>
<evidence type="ECO:0000256" key="1">
    <source>
        <dbReference type="ARBA" id="ARBA00004496"/>
    </source>
</evidence>
<gene>
    <name evidence="15 18" type="primary">dinB</name>
    <name evidence="18" type="ORF">H4F90_10185</name>
</gene>
<evidence type="ECO:0000256" key="4">
    <source>
        <dbReference type="ARBA" id="ARBA00022490"/>
    </source>
</evidence>
<dbReference type="GO" id="GO:0003887">
    <property type="term" value="F:DNA-directed DNA polymerase activity"/>
    <property type="evidence" value="ECO:0007669"/>
    <property type="project" value="UniProtKB-UniRule"/>
</dbReference>
<dbReference type="SUPFAM" id="SSF56672">
    <property type="entry name" value="DNA/RNA polymerases"/>
    <property type="match status" value="1"/>
</dbReference>
<proteinExistence type="inferred from homology"/>
<comment type="similarity">
    <text evidence="2 15">Belongs to the DNA polymerase type-Y family.</text>
</comment>
<dbReference type="PROSITE" id="PS50173">
    <property type="entry name" value="UMUC"/>
    <property type="match status" value="1"/>
</dbReference>
<feature type="site" description="Substrate discrimination" evidence="15">
    <location>
        <position position="14"/>
    </location>
</feature>
<keyword evidence="3 15" id="KW-0515">Mutator protein</keyword>
<dbReference type="Gene3D" id="3.30.1490.100">
    <property type="entry name" value="DNA polymerase, Y-family, little finger domain"/>
    <property type="match status" value="1"/>
</dbReference>
<dbReference type="PANTHER" id="PTHR11076:SF33">
    <property type="entry name" value="DNA POLYMERASE KAPPA"/>
    <property type="match status" value="1"/>
</dbReference>
<dbReference type="InterPro" id="IPR036775">
    <property type="entry name" value="DNA_pol_Y-fam_lit_finger_sf"/>
</dbReference>
<evidence type="ECO:0000256" key="8">
    <source>
        <dbReference type="ARBA" id="ARBA00022723"/>
    </source>
</evidence>
<evidence type="ECO:0000256" key="14">
    <source>
        <dbReference type="ARBA" id="ARBA00049244"/>
    </source>
</evidence>
<evidence type="ECO:0000256" key="9">
    <source>
        <dbReference type="ARBA" id="ARBA00022763"/>
    </source>
</evidence>
<feature type="active site" evidence="15">
    <location>
        <position position="121"/>
    </location>
</feature>
<dbReference type="GO" id="GO:0000287">
    <property type="term" value="F:magnesium ion binding"/>
    <property type="evidence" value="ECO:0007669"/>
    <property type="project" value="UniProtKB-UniRule"/>
</dbReference>
<dbReference type="Pfam" id="PF11799">
    <property type="entry name" value="IMS_C"/>
    <property type="match status" value="1"/>
</dbReference>
<evidence type="ECO:0000256" key="5">
    <source>
        <dbReference type="ARBA" id="ARBA00022679"/>
    </source>
</evidence>
<feature type="binding site" evidence="15">
    <location>
        <position position="120"/>
    </location>
    <ligand>
        <name>Mg(2+)</name>
        <dbReference type="ChEBI" id="CHEBI:18420"/>
    </ligand>
</feature>
<reference evidence="18 19" key="1">
    <citation type="submission" date="2020-08" db="EMBL/GenBank/DDBJ databases">
        <title>Aquariorum lacteus gen. nov., sp. nov., a new member of the family Comamonadaceae, isolated from freshwater aquarium.</title>
        <authorList>
            <person name="Chun S.-J."/>
        </authorList>
    </citation>
    <scope>NUCLEOTIDE SEQUENCE [LARGE SCALE GENOMIC DNA]</scope>
    <source>
        <strain evidence="18 19">SJAQ100</strain>
    </source>
</reference>
<evidence type="ECO:0000313" key="18">
    <source>
        <dbReference type="EMBL" id="MBB1162350.1"/>
    </source>
</evidence>
<dbReference type="GO" id="GO:0005829">
    <property type="term" value="C:cytosol"/>
    <property type="evidence" value="ECO:0007669"/>
    <property type="project" value="TreeGrafter"/>
</dbReference>
<keyword evidence="12 15" id="KW-0238">DNA-binding</keyword>
<comment type="subcellular location">
    <subcellularLocation>
        <location evidence="1 15">Cytoplasm</location>
    </subcellularLocation>
</comment>
<dbReference type="PANTHER" id="PTHR11076">
    <property type="entry name" value="DNA REPAIR POLYMERASE UMUC / TRANSFERASE FAMILY MEMBER"/>
    <property type="match status" value="1"/>
</dbReference>
<dbReference type="GO" id="GO:0006281">
    <property type="term" value="P:DNA repair"/>
    <property type="evidence" value="ECO:0007669"/>
    <property type="project" value="UniProtKB-UniRule"/>
</dbReference>
<dbReference type="HAMAP" id="MF_01113">
    <property type="entry name" value="DNApol_IV"/>
    <property type="match status" value="1"/>
</dbReference>
<feature type="domain" description="UmuC" evidence="17">
    <location>
        <begin position="5"/>
        <end position="203"/>
    </location>
</feature>
<dbReference type="RefSeq" id="WP_182664167.1">
    <property type="nucleotide sequence ID" value="NZ_JACIVI010000003.1"/>
</dbReference>
<dbReference type="InterPro" id="IPR050116">
    <property type="entry name" value="DNA_polymerase-Y"/>
</dbReference>
<dbReference type="GO" id="GO:0009432">
    <property type="term" value="P:SOS response"/>
    <property type="evidence" value="ECO:0007669"/>
    <property type="project" value="TreeGrafter"/>
</dbReference>
<comment type="caution">
    <text evidence="18">The sequence shown here is derived from an EMBL/GenBank/DDBJ whole genome shotgun (WGS) entry which is preliminary data.</text>
</comment>
<dbReference type="Pfam" id="PF21999">
    <property type="entry name" value="IMS_HHH_1"/>
    <property type="match status" value="1"/>
</dbReference>
<dbReference type="InterPro" id="IPR022880">
    <property type="entry name" value="DNApol_IV"/>
</dbReference>
<evidence type="ECO:0000256" key="11">
    <source>
        <dbReference type="ARBA" id="ARBA00022932"/>
    </source>
</evidence>
<feature type="binding site" evidence="15">
    <location>
        <position position="9"/>
    </location>
    <ligand>
        <name>Mg(2+)</name>
        <dbReference type="ChEBI" id="CHEBI:18420"/>
    </ligand>
</feature>
<feature type="region of interest" description="Disordered" evidence="16">
    <location>
        <begin position="362"/>
        <end position="388"/>
    </location>
</feature>
<evidence type="ECO:0000256" key="13">
    <source>
        <dbReference type="ARBA" id="ARBA00023204"/>
    </source>
</evidence>
<evidence type="ECO:0000256" key="7">
    <source>
        <dbReference type="ARBA" id="ARBA00022705"/>
    </source>
</evidence>
<evidence type="ECO:0000256" key="12">
    <source>
        <dbReference type="ARBA" id="ARBA00023125"/>
    </source>
</evidence>
<dbReference type="InterPro" id="IPR017961">
    <property type="entry name" value="DNA_pol_Y-fam_little_finger"/>
</dbReference>
<dbReference type="InterPro" id="IPR001126">
    <property type="entry name" value="UmuC"/>
</dbReference>
<organism evidence="18 19">
    <name type="scientific">Aquariibacter albus</name>
    <dbReference type="NCBI Taxonomy" id="2759899"/>
    <lineage>
        <taxon>Bacteria</taxon>
        <taxon>Pseudomonadati</taxon>
        <taxon>Pseudomonadota</taxon>
        <taxon>Betaproteobacteria</taxon>
        <taxon>Burkholderiales</taxon>
        <taxon>Sphaerotilaceae</taxon>
        <taxon>Aquariibacter</taxon>
    </lineage>
</organism>
<dbReference type="InterPro" id="IPR053848">
    <property type="entry name" value="IMS_HHH_1"/>
</dbReference>
<keyword evidence="9 15" id="KW-0227">DNA damage</keyword>
<evidence type="ECO:0000256" key="16">
    <source>
        <dbReference type="SAM" id="MobiDB-lite"/>
    </source>
</evidence>
<dbReference type="Proteomes" id="UP000586093">
    <property type="component" value="Unassembled WGS sequence"/>
</dbReference>
<comment type="subunit">
    <text evidence="15">Monomer.</text>
</comment>
<dbReference type="Gene3D" id="1.10.150.20">
    <property type="entry name" value="5' to 3' exonuclease, C-terminal subdomain"/>
    <property type="match status" value="1"/>
</dbReference>
<accession>A0A839HS94</accession>
<dbReference type="Gene3D" id="3.30.70.270">
    <property type="match status" value="1"/>
</dbReference>
<evidence type="ECO:0000256" key="3">
    <source>
        <dbReference type="ARBA" id="ARBA00022457"/>
    </source>
</evidence>
<keyword evidence="13 15" id="KW-0234">DNA repair</keyword>
<dbReference type="EC" id="2.7.7.7" evidence="15"/>
<keyword evidence="5 15" id="KW-0808">Transferase</keyword>
<keyword evidence="6 15" id="KW-0548">Nucleotidyltransferase</keyword>
<protein>
    <recommendedName>
        <fullName evidence="15">DNA polymerase IV</fullName>
        <shortName evidence="15">Pol IV</shortName>
        <ecNumber evidence="15">2.7.7.7</ecNumber>
    </recommendedName>
</protein>
<name>A0A839HS94_9BURK</name>
<evidence type="ECO:0000256" key="2">
    <source>
        <dbReference type="ARBA" id="ARBA00010945"/>
    </source>
</evidence>
<sequence>MSRRIAHLDMDAFFASVELLSRPELAGLPLVIGGGRPAGGEGPPAPEPLGRYRGRGVVTTATYPARALGVHSGMPLMQAARLAPQALRLPPDFEAYKAASRAFKAAAASLAPTIEDRGIDEIYLDLSLLPGVAEDGGRACAAALQAAVRAATGLSCSIAVAPNKLLAKLGSELDKPGGLTVLGPEDLAPRIWPLPARKLNGIGPRAADKLSALGVQTLGELAAADPAWLIVHFGPRYGAWLHEAAQGRDERPVVTHREPKSLSRETTFERNLHPRSDRAALGTLFTRLCERLAEDLRKRGLRAGRIGVKLRDANFRTLSREQTLDTPSDEAATLRRAAGLGLKRMPLDQPLRLLGVRASSLRAADAPEATAPRRRPPAGPQTGDLFAD</sequence>